<dbReference type="EMBL" id="JACJIB010000001">
    <property type="protein sequence ID" value="MBA8911317.1"/>
    <property type="molecule type" value="Genomic_DNA"/>
</dbReference>
<protein>
    <submittedName>
        <fullName evidence="6">ABC-type branched-subunit amino acid transport system substrate-binding protein</fullName>
    </submittedName>
</protein>
<comment type="similarity">
    <text evidence="1">Belongs to the leucine-binding protein family.</text>
</comment>
<keyword evidence="4" id="KW-0029">Amino-acid transport</keyword>
<dbReference type="Gene3D" id="3.40.50.2300">
    <property type="match status" value="1"/>
</dbReference>
<evidence type="ECO:0000313" key="7">
    <source>
        <dbReference type="Proteomes" id="UP000543554"/>
    </source>
</evidence>
<dbReference type="InterPro" id="IPR028082">
    <property type="entry name" value="Peripla_BP_I"/>
</dbReference>
<dbReference type="AlphaFoldDB" id="A0AA40RZI8"/>
<evidence type="ECO:0000256" key="1">
    <source>
        <dbReference type="ARBA" id="ARBA00010062"/>
    </source>
</evidence>
<keyword evidence="2" id="KW-0813">Transport</keyword>
<dbReference type="SUPFAM" id="SSF53822">
    <property type="entry name" value="Periplasmic binding protein-like I"/>
    <property type="match status" value="1"/>
</dbReference>
<name>A0AA40RZI8_9HYPH</name>
<reference evidence="6 7" key="1">
    <citation type="submission" date="2020-08" db="EMBL/GenBank/DDBJ databases">
        <title>Genomic Encyclopedia of Type Strains, Phase IV (KMG-IV): sequencing the most valuable type-strain genomes for metagenomic binning, comparative biology and taxonomic classification.</title>
        <authorList>
            <person name="Goeker M."/>
        </authorList>
    </citation>
    <scope>NUCLEOTIDE SEQUENCE [LARGE SCALE GENOMIC DNA]</scope>
    <source>
        <strain evidence="6 7">DSM 11490</strain>
    </source>
</reference>
<dbReference type="InterPro" id="IPR000709">
    <property type="entry name" value="Leu_Ile_Val-bd"/>
</dbReference>
<keyword evidence="7" id="KW-1185">Reference proteome</keyword>
<dbReference type="GO" id="GO:0006865">
    <property type="term" value="P:amino acid transport"/>
    <property type="evidence" value="ECO:0007669"/>
    <property type="project" value="UniProtKB-KW"/>
</dbReference>
<feature type="domain" description="Leucine-binding protein" evidence="5">
    <location>
        <begin position="35"/>
        <end position="123"/>
    </location>
</feature>
<accession>A0AA40RZI8</accession>
<dbReference type="PANTHER" id="PTHR30483">
    <property type="entry name" value="LEUCINE-SPECIFIC-BINDING PROTEIN"/>
    <property type="match status" value="1"/>
</dbReference>
<gene>
    <name evidence="6" type="ORF">HNR51_000379</name>
</gene>
<dbReference type="PRINTS" id="PR00337">
    <property type="entry name" value="LEUILEVALBP"/>
</dbReference>
<dbReference type="Proteomes" id="UP000543554">
    <property type="component" value="Unassembled WGS sequence"/>
</dbReference>
<keyword evidence="3" id="KW-0732">Signal</keyword>
<dbReference type="Pfam" id="PF13458">
    <property type="entry name" value="Peripla_BP_6"/>
    <property type="match status" value="1"/>
</dbReference>
<evidence type="ECO:0000256" key="3">
    <source>
        <dbReference type="ARBA" id="ARBA00022729"/>
    </source>
</evidence>
<comment type="caution">
    <text evidence="6">The sequence shown here is derived from an EMBL/GenBank/DDBJ whole genome shotgun (WGS) entry which is preliminary data.</text>
</comment>
<dbReference type="InterPro" id="IPR051010">
    <property type="entry name" value="BCAA_transport"/>
</dbReference>
<evidence type="ECO:0000256" key="4">
    <source>
        <dbReference type="ARBA" id="ARBA00022970"/>
    </source>
</evidence>
<dbReference type="InterPro" id="IPR028081">
    <property type="entry name" value="Leu-bd"/>
</dbReference>
<organism evidence="6 7">
    <name type="scientific">Methylorubrum thiocyanatum</name>
    <dbReference type="NCBI Taxonomy" id="47958"/>
    <lineage>
        <taxon>Bacteria</taxon>
        <taxon>Pseudomonadati</taxon>
        <taxon>Pseudomonadota</taxon>
        <taxon>Alphaproteobacteria</taxon>
        <taxon>Hyphomicrobiales</taxon>
        <taxon>Methylobacteriaceae</taxon>
        <taxon>Methylorubrum</taxon>
    </lineage>
</organism>
<evidence type="ECO:0000256" key="2">
    <source>
        <dbReference type="ARBA" id="ARBA00022448"/>
    </source>
</evidence>
<dbReference type="PANTHER" id="PTHR30483:SF6">
    <property type="entry name" value="PERIPLASMIC BINDING PROTEIN OF ABC TRANSPORTER FOR NATURAL AMINO ACIDS"/>
    <property type="match status" value="1"/>
</dbReference>
<sequence>MLHRLNAAGSLTRRLVLGTLLAGITSLTPVRAAEPIRIGLVTALSGQSAKSGEAISRGIGLAIEEINRGGGVLGRPLELVARDDEANPSKGVLAARELIQRAGVVALIGGLDTPVSMAIVPIAN</sequence>
<proteinExistence type="inferred from homology"/>
<evidence type="ECO:0000313" key="6">
    <source>
        <dbReference type="EMBL" id="MBA8911317.1"/>
    </source>
</evidence>
<evidence type="ECO:0000259" key="5">
    <source>
        <dbReference type="Pfam" id="PF13458"/>
    </source>
</evidence>